<organism evidence="2 3">
    <name type="scientific">Oesophagostomum dentatum</name>
    <name type="common">Nodular worm</name>
    <dbReference type="NCBI Taxonomy" id="61180"/>
    <lineage>
        <taxon>Eukaryota</taxon>
        <taxon>Metazoa</taxon>
        <taxon>Ecdysozoa</taxon>
        <taxon>Nematoda</taxon>
        <taxon>Chromadorea</taxon>
        <taxon>Rhabditida</taxon>
        <taxon>Rhabditina</taxon>
        <taxon>Rhabditomorpha</taxon>
        <taxon>Strongyloidea</taxon>
        <taxon>Strongylidae</taxon>
        <taxon>Oesophagostomum</taxon>
    </lineage>
</organism>
<accession>A0A0B1S668</accession>
<dbReference type="EMBL" id="KN609539">
    <property type="protein sequence ID" value="KHJ78675.1"/>
    <property type="molecule type" value="Genomic_DNA"/>
</dbReference>
<protein>
    <submittedName>
        <fullName evidence="2">Uncharacterized protein</fullName>
    </submittedName>
</protein>
<reference evidence="2 3" key="1">
    <citation type="submission" date="2014-03" db="EMBL/GenBank/DDBJ databases">
        <title>Draft genome of the hookworm Oesophagostomum dentatum.</title>
        <authorList>
            <person name="Mitreva M."/>
        </authorList>
    </citation>
    <scope>NUCLEOTIDE SEQUENCE [LARGE SCALE GENOMIC DNA]</scope>
    <source>
        <strain evidence="2 3">OD-Hann</strain>
    </source>
</reference>
<keyword evidence="1" id="KW-0812">Transmembrane</keyword>
<proteinExistence type="predicted"/>
<dbReference type="AlphaFoldDB" id="A0A0B1S668"/>
<keyword evidence="1" id="KW-1133">Transmembrane helix</keyword>
<evidence type="ECO:0000313" key="2">
    <source>
        <dbReference type="EMBL" id="KHJ78675.1"/>
    </source>
</evidence>
<dbReference type="Proteomes" id="UP000053660">
    <property type="component" value="Unassembled WGS sequence"/>
</dbReference>
<dbReference type="OrthoDB" id="5854368at2759"/>
<name>A0A0B1S668_OESDE</name>
<sequence length="89" mass="10333">VAESTVFRSPMFESVVVVVFLGIVHIPNVIYGFHTIPYKEPRPFLNGLPQYAIDEYWSMTGGWNKTLRQIRNEELSWAEKYGVRAAEER</sequence>
<keyword evidence="1" id="KW-0472">Membrane</keyword>
<gene>
    <name evidence="2" type="ORF">OESDEN_21702</name>
</gene>
<evidence type="ECO:0000256" key="1">
    <source>
        <dbReference type="SAM" id="Phobius"/>
    </source>
</evidence>
<feature type="transmembrane region" description="Helical" evidence="1">
    <location>
        <begin position="12"/>
        <end position="33"/>
    </location>
</feature>
<feature type="non-terminal residue" evidence="2">
    <location>
        <position position="1"/>
    </location>
</feature>
<keyword evidence="3" id="KW-1185">Reference proteome</keyword>
<evidence type="ECO:0000313" key="3">
    <source>
        <dbReference type="Proteomes" id="UP000053660"/>
    </source>
</evidence>